<reference evidence="2" key="1">
    <citation type="submission" date="2021-01" db="EMBL/GenBank/DDBJ databases">
        <authorList>
            <person name="Corre E."/>
            <person name="Pelletier E."/>
            <person name="Niang G."/>
            <person name="Scheremetjew M."/>
            <person name="Finn R."/>
            <person name="Kale V."/>
            <person name="Holt S."/>
            <person name="Cochrane G."/>
            <person name="Meng A."/>
            <person name="Brown T."/>
            <person name="Cohen L."/>
        </authorList>
    </citation>
    <scope>NUCLEOTIDE SEQUENCE</scope>
    <source>
        <strain evidence="2">NIES-381</strain>
    </source>
</reference>
<gene>
    <name evidence="2" type="ORF">EGYM00392_LOCUS835</name>
</gene>
<organism evidence="2">
    <name type="scientific">Eutreptiella gymnastica</name>
    <dbReference type="NCBI Taxonomy" id="73025"/>
    <lineage>
        <taxon>Eukaryota</taxon>
        <taxon>Discoba</taxon>
        <taxon>Euglenozoa</taxon>
        <taxon>Euglenida</taxon>
        <taxon>Spirocuta</taxon>
        <taxon>Euglenophyceae</taxon>
        <taxon>Eutreptiales</taxon>
        <taxon>Eutreptiaceae</taxon>
        <taxon>Eutreptiella</taxon>
    </lineage>
</organism>
<evidence type="ECO:0000313" key="2">
    <source>
        <dbReference type="EMBL" id="CAD8989793.1"/>
    </source>
</evidence>
<feature type="compositionally biased region" description="Acidic residues" evidence="1">
    <location>
        <begin position="67"/>
        <end position="83"/>
    </location>
</feature>
<dbReference type="AlphaFoldDB" id="A0A7S1HSJ3"/>
<proteinExistence type="predicted"/>
<sequence length="189" mass="20761">MWLPPTTLKTGTHLKHPMLQPVSLYHFITFCMSARARPVQTPVELPNPEAAPQTDVLDPAEPPHDDLTEEMEEAEEEQIEGETQEVPVTPAQKQPDAQVAGAPPGTLAPKQDSTTVRIDSSLVPRLPSDFLEPGDVQVDGEEEEFEFDDGELTEESARGGVGGRSHQRRRHGCVRISPNLLDHPPPQEG</sequence>
<dbReference type="EMBL" id="HBGA01002282">
    <property type="protein sequence ID" value="CAD8989793.1"/>
    <property type="molecule type" value="Transcribed_RNA"/>
</dbReference>
<name>A0A7S1HSJ3_9EUGL</name>
<protein>
    <submittedName>
        <fullName evidence="2">Uncharacterized protein</fullName>
    </submittedName>
</protein>
<feature type="region of interest" description="Disordered" evidence="1">
    <location>
        <begin position="43"/>
        <end position="189"/>
    </location>
</feature>
<accession>A0A7S1HSJ3</accession>
<evidence type="ECO:0000256" key="1">
    <source>
        <dbReference type="SAM" id="MobiDB-lite"/>
    </source>
</evidence>
<feature type="compositionally biased region" description="Acidic residues" evidence="1">
    <location>
        <begin position="138"/>
        <end position="154"/>
    </location>
</feature>